<evidence type="ECO:0000313" key="3">
    <source>
        <dbReference type="EMBL" id="CAG5007553.1"/>
    </source>
</evidence>
<comment type="caution">
    <text evidence="3">The sequence shown here is derived from an EMBL/GenBank/DDBJ whole genome shotgun (WGS) entry which is preliminary data.</text>
</comment>
<dbReference type="RefSeq" id="WP_215240487.1">
    <property type="nucleotide sequence ID" value="NZ_CAJRAF010000002.1"/>
</dbReference>
<dbReference type="NCBIfam" id="TIGR04183">
    <property type="entry name" value="Por_Secre_tail"/>
    <property type="match status" value="1"/>
</dbReference>
<dbReference type="InterPro" id="IPR012938">
    <property type="entry name" value="Glc/Sorbosone_DH"/>
</dbReference>
<accession>A0A916JF95</accession>
<dbReference type="PANTHER" id="PTHR19328:SF75">
    <property type="entry name" value="ALDOSE SUGAR DEHYDROGENASE YLII"/>
    <property type="match status" value="1"/>
</dbReference>
<evidence type="ECO:0000313" key="4">
    <source>
        <dbReference type="Proteomes" id="UP000680038"/>
    </source>
</evidence>
<dbReference type="Pfam" id="PF07995">
    <property type="entry name" value="GSDH"/>
    <property type="match status" value="1"/>
</dbReference>
<gene>
    <name evidence="3" type="ORF">DYBT9275_04072</name>
</gene>
<dbReference type="InterPro" id="IPR013783">
    <property type="entry name" value="Ig-like_fold"/>
</dbReference>
<keyword evidence="4" id="KW-1185">Reference proteome</keyword>
<dbReference type="InterPro" id="IPR026444">
    <property type="entry name" value="Secre_tail"/>
</dbReference>
<feature type="domain" description="Glucose/Sorbosone dehydrogenase" evidence="1">
    <location>
        <begin position="41"/>
        <end position="337"/>
    </location>
</feature>
<dbReference type="InterPro" id="IPR011042">
    <property type="entry name" value="6-blade_b-propeller_TolB-like"/>
</dbReference>
<protein>
    <recommendedName>
        <fullName evidence="5">T9SS type A sorting domain-containing protein</fullName>
    </recommendedName>
</protein>
<feature type="domain" description="Secretion system C-terminal sorting" evidence="2">
    <location>
        <begin position="479"/>
        <end position="545"/>
    </location>
</feature>
<dbReference type="Pfam" id="PF18962">
    <property type="entry name" value="Por_Secre_tail"/>
    <property type="match status" value="1"/>
</dbReference>
<dbReference type="AlphaFoldDB" id="A0A916JF95"/>
<proteinExistence type="predicted"/>
<evidence type="ECO:0008006" key="5">
    <source>
        <dbReference type="Google" id="ProtNLM"/>
    </source>
</evidence>
<organism evidence="3 4">
    <name type="scientific">Dyadobacter helix</name>
    <dbReference type="NCBI Taxonomy" id="2822344"/>
    <lineage>
        <taxon>Bacteria</taxon>
        <taxon>Pseudomonadati</taxon>
        <taxon>Bacteroidota</taxon>
        <taxon>Cytophagia</taxon>
        <taxon>Cytophagales</taxon>
        <taxon>Spirosomataceae</taxon>
        <taxon>Dyadobacter</taxon>
    </lineage>
</organism>
<evidence type="ECO:0000259" key="1">
    <source>
        <dbReference type="Pfam" id="PF07995"/>
    </source>
</evidence>
<evidence type="ECO:0000259" key="2">
    <source>
        <dbReference type="Pfam" id="PF18962"/>
    </source>
</evidence>
<name>A0A916JF95_9BACT</name>
<reference evidence="3" key="1">
    <citation type="submission" date="2021-04" db="EMBL/GenBank/DDBJ databases">
        <authorList>
            <person name="Rodrigo-Torres L."/>
            <person name="Arahal R. D."/>
            <person name="Lucena T."/>
        </authorList>
    </citation>
    <scope>NUCLEOTIDE SEQUENCE</scope>
    <source>
        <strain evidence="3">CECT 9275</strain>
    </source>
</reference>
<dbReference type="Gene3D" id="2.60.40.10">
    <property type="entry name" value="Immunoglobulins"/>
    <property type="match status" value="1"/>
</dbReference>
<dbReference type="PANTHER" id="PTHR19328">
    <property type="entry name" value="HEDGEHOG-INTERACTING PROTEIN"/>
    <property type="match status" value="1"/>
</dbReference>
<sequence>MLPFLANRKTLPILLACLILRVFVAKAQPVLNVEPFVSGFNLPVKVTHAGDARLFVAEMGGHIRIVKNGAILPVPFLDISDKINEPTYSGIYSIAFHPQFQDNGYFYVMYCKKSEAAFQVSRFNQSSSDADLANSSELPIVTIPYSNSGGHRGGDLAFGKDGMLYISTGDNGPGSRGDAGDPDNNSQNPGLLFGKMLRIDPLTSSPSDNFTSNIWALGLRNPWRFSFDRQTGDLWLGDNGQDGWEEINYREYPFDNTVLNFGWSCLEGSQTYNPDHCNPGTTYTPPRVVYPGFTNNGGKSASVQGGYVYRGQNYPSLKGCYIFGDYSSGKIGYVNKDGSTGFYPDLSYPSIISFGEDQNGELYILSMQNGTLSKLAGSADPLPVKLKSFSAKVENCQVLLRWSAAEDSNFSHFEIERLQGNTYHKIADTKRNSDHSYTWVDKTPTAGTNIYRLKMVDRDHSYAYSRGISVAVACREISVFPNPASAHVIIRGSAAGDKVRLFSVTGELVRSETVISSDHHLDIHHLPAGTYELELTNIGLAWKSKVIRE</sequence>
<dbReference type="Proteomes" id="UP000680038">
    <property type="component" value="Unassembled WGS sequence"/>
</dbReference>
<dbReference type="Gene3D" id="2.120.10.30">
    <property type="entry name" value="TolB, C-terminal domain"/>
    <property type="match status" value="1"/>
</dbReference>
<dbReference type="SUPFAM" id="SSF50952">
    <property type="entry name" value="Soluble quinoprotein glucose dehydrogenase"/>
    <property type="match status" value="1"/>
</dbReference>
<dbReference type="InterPro" id="IPR011041">
    <property type="entry name" value="Quinoprot_gluc/sorb_DH_b-prop"/>
</dbReference>
<dbReference type="EMBL" id="CAJRAF010000002">
    <property type="protein sequence ID" value="CAG5007553.1"/>
    <property type="molecule type" value="Genomic_DNA"/>
</dbReference>